<feature type="domain" description="ABC transporter" evidence="8">
    <location>
        <begin position="73"/>
        <end position="329"/>
    </location>
</feature>
<evidence type="ECO:0000313" key="9">
    <source>
        <dbReference type="EMBL" id="ANW99969.1"/>
    </source>
</evidence>
<dbReference type="Pfam" id="PF08352">
    <property type="entry name" value="oligo_HPY"/>
    <property type="match status" value="1"/>
</dbReference>
<dbReference type="FunFam" id="3.40.50.300:FF:000016">
    <property type="entry name" value="Oligopeptide ABC transporter ATP-binding component"/>
    <property type="match status" value="1"/>
</dbReference>
<keyword evidence="7" id="KW-0472">Membrane</keyword>
<dbReference type="Proteomes" id="UP000092971">
    <property type="component" value="Chromosome"/>
</dbReference>
<keyword evidence="5" id="KW-0547">Nucleotide-binding</keyword>
<evidence type="ECO:0000256" key="7">
    <source>
        <dbReference type="ARBA" id="ARBA00023136"/>
    </source>
</evidence>
<proteinExistence type="inferred from homology"/>
<organism evidence="9 10">
    <name type="scientific">Thermoclostridium stercorarium subsp. thermolacticum DSM 2910</name>
    <dbReference type="NCBI Taxonomy" id="1121336"/>
    <lineage>
        <taxon>Bacteria</taxon>
        <taxon>Bacillati</taxon>
        <taxon>Bacillota</taxon>
        <taxon>Clostridia</taxon>
        <taxon>Eubacteriales</taxon>
        <taxon>Oscillospiraceae</taxon>
        <taxon>Thermoclostridium</taxon>
    </lineage>
</organism>
<sequence length="400" mass="45170">MENKNNGNRKPGIITGIALKRKIKKANYISAKEARRIAKENKKIMMEYEKRYNRKNVPEEEFRTVMRDPNNVVEIDNLHTYFFTDIGVVKAVNGVSFDIPKGKTVGVVGESGCGKSVTSLAIMQLLQRPLGQIVSGEIRFDAGDFVYDIAKTPAERMQKIRGNKIAMIFQEPMTSLNPVFRIGDQLDEAIALHNPHLSKEEVKARTIRMLEMVGIANSHGVYRMFPHELSGGMRQRVMIAMALSCEPRLIIADEPTTALDVTIQAQILDLLRNLKEKINSSIMLITHDLGVIAEMADYVVVMYAGKVVEKGTAKDIFHNPAHPYTIGLMKSKPVVNRRVDRLYSIPGNVPNPVNMPNYCYFRDRCDRCIKACDGEYPPEIHLNDTHVVSCYLYSQKEAQK</sequence>
<dbReference type="CDD" id="cd03257">
    <property type="entry name" value="ABC_NikE_OppD_transporters"/>
    <property type="match status" value="1"/>
</dbReference>
<dbReference type="EMBL" id="CP014672">
    <property type="protein sequence ID" value="ANW99969.1"/>
    <property type="molecule type" value="Genomic_DNA"/>
</dbReference>
<dbReference type="Pfam" id="PF00005">
    <property type="entry name" value="ABC_tran"/>
    <property type="match status" value="1"/>
</dbReference>
<evidence type="ECO:0000313" key="10">
    <source>
        <dbReference type="Proteomes" id="UP000092971"/>
    </source>
</evidence>
<dbReference type="NCBIfam" id="TIGR01727">
    <property type="entry name" value="oligo_HPY"/>
    <property type="match status" value="1"/>
</dbReference>
<evidence type="ECO:0000256" key="6">
    <source>
        <dbReference type="ARBA" id="ARBA00022840"/>
    </source>
</evidence>
<evidence type="ECO:0000256" key="4">
    <source>
        <dbReference type="ARBA" id="ARBA00022475"/>
    </source>
</evidence>
<dbReference type="GO" id="GO:0015833">
    <property type="term" value="P:peptide transport"/>
    <property type="evidence" value="ECO:0007669"/>
    <property type="project" value="InterPro"/>
</dbReference>
<reference evidence="9 10" key="1">
    <citation type="submission" date="2016-02" db="EMBL/GenBank/DDBJ databases">
        <title>Comparison of Clostridium stercorarium subspecies using comparative genomics and transcriptomics.</title>
        <authorList>
            <person name="Schellenberg J."/>
            <person name="Thallinger G."/>
            <person name="Levin D.B."/>
            <person name="Zhang X."/>
            <person name="Alvare G."/>
            <person name="Fristensky B."/>
            <person name="Sparling R."/>
        </authorList>
    </citation>
    <scope>NUCLEOTIDE SEQUENCE [LARGE SCALE GENOMIC DNA]</scope>
    <source>
        <strain evidence="9 10">DSM 2910</strain>
    </source>
</reference>
<dbReference type="OrthoDB" id="9806285at2"/>
<dbReference type="InterPro" id="IPR027417">
    <property type="entry name" value="P-loop_NTPase"/>
</dbReference>
<gene>
    <name evidence="9" type="ORF">CSTERTH_03505</name>
</gene>
<dbReference type="GO" id="GO:0016887">
    <property type="term" value="F:ATP hydrolysis activity"/>
    <property type="evidence" value="ECO:0007669"/>
    <property type="project" value="InterPro"/>
</dbReference>
<dbReference type="SMART" id="SM00382">
    <property type="entry name" value="AAA"/>
    <property type="match status" value="1"/>
</dbReference>
<dbReference type="PROSITE" id="PS50893">
    <property type="entry name" value="ABC_TRANSPORTER_2"/>
    <property type="match status" value="1"/>
</dbReference>
<dbReference type="PROSITE" id="PS00211">
    <property type="entry name" value="ABC_TRANSPORTER_1"/>
    <property type="match status" value="1"/>
</dbReference>
<evidence type="ECO:0000256" key="2">
    <source>
        <dbReference type="ARBA" id="ARBA00005417"/>
    </source>
</evidence>
<dbReference type="InterPro" id="IPR003593">
    <property type="entry name" value="AAA+_ATPase"/>
</dbReference>
<evidence type="ECO:0000256" key="1">
    <source>
        <dbReference type="ARBA" id="ARBA00004202"/>
    </source>
</evidence>
<dbReference type="AlphaFoldDB" id="A0A1B1YGT7"/>
<keyword evidence="3" id="KW-0813">Transport</keyword>
<dbReference type="InterPro" id="IPR050388">
    <property type="entry name" value="ABC_Ni/Peptide_Import"/>
</dbReference>
<accession>A0A1B1YGT7</accession>
<comment type="subcellular location">
    <subcellularLocation>
        <location evidence="1">Cell membrane</location>
        <topology evidence="1">Peripheral membrane protein</topology>
    </subcellularLocation>
</comment>
<dbReference type="GO" id="GO:0005886">
    <property type="term" value="C:plasma membrane"/>
    <property type="evidence" value="ECO:0007669"/>
    <property type="project" value="UniProtKB-SubCell"/>
</dbReference>
<keyword evidence="6 9" id="KW-0067">ATP-binding</keyword>
<protein>
    <submittedName>
        <fullName evidence="9">Dipeptide/oligopeptide/nickel ABC transporter ATP-binding protein</fullName>
    </submittedName>
</protein>
<dbReference type="InterPro" id="IPR013563">
    <property type="entry name" value="Oligopep_ABC_C"/>
</dbReference>
<dbReference type="PANTHER" id="PTHR43297">
    <property type="entry name" value="OLIGOPEPTIDE TRANSPORT ATP-BINDING PROTEIN APPD"/>
    <property type="match status" value="1"/>
</dbReference>
<dbReference type="PANTHER" id="PTHR43297:SF2">
    <property type="entry name" value="DIPEPTIDE TRANSPORT ATP-BINDING PROTEIN DPPD"/>
    <property type="match status" value="1"/>
</dbReference>
<dbReference type="InterPro" id="IPR003439">
    <property type="entry name" value="ABC_transporter-like_ATP-bd"/>
</dbReference>
<dbReference type="InterPro" id="IPR017871">
    <property type="entry name" value="ABC_transporter-like_CS"/>
</dbReference>
<keyword evidence="4" id="KW-1003">Cell membrane</keyword>
<dbReference type="SUPFAM" id="SSF52540">
    <property type="entry name" value="P-loop containing nucleoside triphosphate hydrolases"/>
    <property type="match status" value="1"/>
</dbReference>
<evidence type="ECO:0000256" key="5">
    <source>
        <dbReference type="ARBA" id="ARBA00022741"/>
    </source>
</evidence>
<evidence type="ECO:0000256" key="3">
    <source>
        <dbReference type="ARBA" id="ARBA00022448"/>
    </source>
</evidence>
<comment type="similarity">
    <text evidence="2">Belongs to the ABC transporter superfamily.</text>
</comment>
<dbReference type="GO" id="GO:0005524">
    <property type="term" value="F:ATP binding"/>
    <property type="evidence" value="ECO:0007669"/>
    <property type="project" value="UniProtKB-KW"/>
</dbReference>
<dbReference type="Gene3D" id="3.40.50.300">
    <property type="entry name" value="P-loop containing nucleotide triphosphate hydrolases"/>
    <property type="match status" value="1"/>
</dbReference>
<evidence type="ECO:0000259" key="8">
    <source>
        <dbReference type="PROSITE" id="PS50893"/>
    </source>
</evidence>
<name>A0A1B1YGT7_THEST</name>